<comment type="subcellular location">
    <subcellularLocation>
        <location evidence="4">Membrane</location>
        <topology evidence="4">Single-pass type II membrane protein</topology>
    </subcellularLocation>
</comment>
<organism evidence="7 8">
    <name type="scientific">Rhodopirellula bahusiensis</name>
    <dbReference type="NCBI Taxonomy" id="2014065"/>
    <lineage>
        <taxon>Bacteria</taxon>
        <taxon>Pseudomonadati</taxon>
        <taxon>Planctomycetota</taxon>
        <taxon>Planctomycetia</taxon>
        <taxon>Pirellulales</taxon>
        <taxon>Pirellulaceae</taxon>
        <taxon>Rhodopirellula</taxon>
    </lineage>
</organism>
<dbReference type="EC" id="3.4.21.89" evidence="4"/>
<evidence type="ECO:0000256" key="5">
    <source>
        <dbReference type="SAM" id="MobiDB-lite"/>
    </source>
</evidence>
<keyword evidence="4" id="KW-0378">Hydrolase</keyword>
<dbReference type="Pfam" id="PF10502">
    <property type="entry name" value="Peptidase_S26"/>
    <property type="match status" value="1"/>
</dbReference>
<dbReference type="AlphaFoldDB" id="A0A2G1W7C8"/>
<dbReference type="InterPro" id="IPR000223">
    <property type="entry name" value="Pept_S26A_signal_pept_1"/>
</dbReference>
<dbReference type="Proteomes" id="UP000225740">
    <property type="component" value="Unassembled WGS sequence"/>
</dbReference>
<evidence type="ECO:0000259" key="6">
    <source>
        <dbReference type="Pfam" id="PF10502"/>
    </source>
</evidence>
<dbReference type="InterPro" id="IPR019533">
    <property type="entry name" value="Peptidase_S26"/>
</dbReference>
<dbReference type="NCBIfam" id="TIGR02227">
    <property type="entry name" value="sigpep_I_bact"/>
    <property type="match status" value="1"/>
</dbReference>
<feature type="compositionally biased region" description="Polar residues" evidence="5">
    <location>
        <begin position="1"/>
        <end position="14"/>
    </location>
</feature>
<dbReference type="EMBL" id="NIZW01000009">
    <property type="protein sequence ID" value="PHQ34911.1"/>
    <property type="molecule type" value="Genomic_DNA"/>
</dbReference>
<feature type="active site" evidence="3">
    <location>
        <position position="125"/>
    </location>
</feature>
<name>A0A2G1W7C8_9BACT</name>
<evidence type="ECO:0000313" key="7">
    <source>
        <dbReference type="EMBL" id="PHQ34911.1"/>
    </source>
</evidence>
<keyword evidence="4" id="KW-0645">Protease</keyword>
<feature type="region of interest" description="Disordered" evidence="5">
    <location>
        <begin position="1"/>
        <end position="21"/>
    </location>
</feature>
<dbReference type="SUPFAM" id="SSF51306">
    <property type="entry name" value="LexA/Signal peptidase"/>
    <property type="match status" value="2"/>
</dbReference>
<gene>
    <name evidence="7" type="primary">lepB</name>
    <name evidence="7" type="ORF">CEE69_13705</name>
</gene>
<dbReference type="GO" id="GO:0009003">
    <property type="term" value="F:signal peptidase activity"/>
    <property type="evidence" value="ECO:0007669"/>
    <property type="project" value="UniProtKB-EC"/>
</dbReference>
<accession>A0A2G1W7C8</accession>
<feature type="transmembrane region" description="Helical" evidence="4">
    <location>
        <begin position="100"/>
        <end position="121"/>
    </location>
</feature>
<reference evidence="7 8" key="1">
    <citation type="submission" date="2017-06" db="EMBL/GenBank/DDBJ databases">
        <title>Description of Rhodopirellula bahusiensis sp. nov.</title>
        <authorList>
            <person name="Kizina J."/>
            <person name="Harder J."/>
        </authorList>
    </citation>
    <scope>NUCLEOTIDE SEQUENCE [LARGE SCALE GENOMIC DNA]</scope>
    <source>
        <strain evidence="7 8">SWK21</strain>
    </source>
</reference>
<protein>
    <recommendedName>
        <fullName evidence="2 4">Signal peptidase I</fullName>
        <ecNumber evidence="4">3.4.21.89</ecNumber>
    </recommendedName>
</protein>
<dbReference type="InterPro" id="IPR036286">
    <property type="entry name" value="LexA/Signal_pep-like_sf"/>
</dbReference>
<dbReference type="OrthoDB" id="9802919at2"/>
<dbReference type="CDD" id="cd06530">
    <property type="entry name" value="S26_SPase_I"/>
    <property type="match status" value="1"/>
</dbReference>
<dbReference type="GO" id="GO:0004252">
    <property type="term" value="F:serine-type endopeptidase activity"/>
    <property type="evidence" value="ECO:0007669"/>
    <property type="project" value="InterPro"/>
</dbReference>
<keyword evidence="8" id="KW-1185">Reference proteome</keyword>
<feature type="active site" evidence="3">
    <location>
        <position position="225"/>
    </location>
</feature>
<feature type="domain" description="Peptidase S26" evidence="6">
    <location>
        <begin position="187"/>
        <end position="245"/>
    </location>
</feature>
<dbReference type="GO" id="GO:0006465">
    <property type="term" value="P:signal peptide processing"/>
    <property type="evidence" value="ECO:0007669"/>
    <property type="project" value="InterPro"/>
</dbReference>
<comment type="similarity">
    <text evidence="1 4">Belongs to the peptidase S26 family.</text>
</comment>
<dbReference type="PANTHER" id="PTHR43390:SF1">
    <property type="entry name" value="CHLOROPLAST PROCESSING PEPTIDASE"/>
    <property type="match status" value="1"/>
</dbReference>
<proteinExistence type="inferred from homology"/>
<evidence type="ECO:0000313" key="8">
    <source>
        <dbReference type="Proteomes" id="UP000225740"/>
    </source>
</evidence>
<comment type="catalytic activity">
    <reaction evidence="4">
        <text>Cleavage of hydrophobic, N-terminal signal or leader sequences from secreted and periplasmic proteins.</text>
        <dbReference type="EC" id="3.4.21.89"/>
    </reaction>
</comment>
<dbReference type="GO" id="GO:0016020">
    <property type="term" value="C:membrane"/>
    <property type="evidence" value="ECO:0007669"/>
    <property type="project" value="UniProtKB-SubCell"/>
</dbReference>
<comment type="caution">
    <text evidence="7">The sequence shown here is derived from an EMBL/GenBank/DDBJ whole genome shotgun (WGS) entry which is preliminary data.</text>
</comment>
<keyword evidence="4" id="KW-0812">Transmembrane</keyword>
<evidence type="ECO:0000256" key="4">
    <source>
        <dbReference type="RuleBase" id="RU362042"/>
    </source>
</evidence>
<dbReference type="PANTHER" id="PTHR43390">
    <property type="entry name" value="SIGNAL PEPTIDASE I"/>
    <property type="match status" value="1"/>
</dbReference>
<dbReference type="Gene3D" id="2.10.109.10">
    <property type="entry name" value="Umud Fragment, subunit A"/>
    <property type="match status" value="2"/>
</dbReference>
<evidence type="ECO:0000256" key="1">
    <source>
        <dbReference type="ARBA" id="ARBA00009370"/>
    </source>
</evidence>
<sequence length="729" mass="81337">MQECSVSFRAQNQPTSPPLHWRDCTGLDEKNRWSGRDDLSLDCVLRKIPRFSSTMKPPTESKSTNDGSVSEAQAAFDALTIPQQRAAVFRLQAGRETVEAFAVAFILALLFRAFIAEAFVIPTGSMAPALMGAHKDIFCDQCGQQFPIGASSENRTPALELAVVGGICPNCRHVNSLDLANDPNHQTFSGDRILVSKFAYTLKDPKRWDVIVFKVPVNPKQNYIKRLVGLPEETVSIRYGDVYAKQNSDSDVSGIGAIQRKPPEKLMAMSHLVYDSSHQAQSLIDAGYPSRLQPWNPGDDSVPTDSWAVDQSKDGVTATVQAAEGQTKWLRYYHHFPNQQQWNAAIAGESLADVDPRSGRLVTDFYSYDAYLHVRSDRVYDQKPTPVNVSRLQRMLGKTRSDGVFRLDYKSGGDLSQFRDTVSFGENYHGSGGVHWVGDLIVSQNIETSADAKQLSFEIVEAGVRHLCEIDLKTGEAKLTLDDGEVHAFDGEGNVHPVAVTSVRAGEQHDFRFSNADNELTLWIDDEVVAFQSPTTFDFESIVPADENQPRYAGPGNPLDSAPVAIGVNGGSATLNQFVIRRDKYYIAIDSRELDMLDYDMGALRRFVGAGTRTEEIVRDIQLLMGEPTIWADFPGWQERRTVSFRMEEDQFFPMGDNSPASLDARCWAGNKTRLGNYSSPDKDAYKFADVSYVPRDLLVGKALLVFWPHPWKSPLPFWPNLDRMQRIK</sequence>
<evidence type="ECO:0000256" key="2">
    <source>
        <dbReference type="ARBA" id="ARBA00019232"/>
    </source>
</evidence>
<keyword evidence="4" id="KW-0472">Membrane</keyword>
<evidence type="ECO:0000256" key="3">
    <source>
        <dbReference type="PIRSR" id="PIRSR600223-1"/>
    </source>
</evidence>
<keyword evidence="4" id="KW-1133">Transmembrane helix</keyword>